<feature type="transmembrane region" description="Helical" evidence="8">
    <location>
        <begin position="368"/>
        <end position="391"/>
    </location>
</feature>
<dbReference type="Proteomes" id="UP000192223">
    <property type="component" value="Unplaced"/>
</dbReference>
<keyword evidence="3 8" id="KW-0812">Transmembrane</keyword>
<dbReference type="RefSeq" id="XP_025834963.1">
    <property type="nucleotide sequence ID" value="XM_025979178.1"/>
</dbReference>
<proteinExistence type="inferred from homology"/>
<evidence type="ECO:0000256" key="7">
    <source>
        <dbReference type="SAM" id="MobiDB-lite"/>
    </source>
</evidence>
<feature type="transmembrane region" description="Helical" evidence="8">
    <location>
        <begin position="105"/>
        <end position="123"/>
    </location>
</feature>
<dbReference type="CTD" id="39250"/>
<dbReference type="Pfam" id="PF10268">
    <property type="entry name" value="Tmemb_161AB"/>
    <property type="match status" value="1"/>
</dbReference>
<keyword evidence="6" id="KW-0325">Glycoprotein</keyword>
<reference evidence="10" key="1">
    <citation type="submission" date="2025-08" db="UniProtKB">
        <authorList>
            <consortium name="RefSeq"/>
        </authorList>
    </citation>
    <scope>IDENTIFICATION</scope>
    <source>
        <tissue evidence="10">Entire body</tissue>
    </source>
</reference>
<organism evidence="9 10">
    <name type="scientific">Agrilus planipennis</name>
    <name type="common">Emerald ash borer</name>
    <name type="synonym">Agrilus marcopoli</name>
    <dbReference type="NCBI Taxonomy" id="224129"/>
    <lineage>
        <taxon>Eukaryota</taxon>
        <taxon>Metazoa</taxon>
        <taxon>Ecdysozoa</taxon>
        <taxon>Arthropoda</taxon>
        <taxon>Hexapoda</taxon>
        <taxon>Insecta</taxon>
        <taxon>Pterygota</taxon>
        <taxon>Neoptera</taxon>
        <taxon>Endopterygota</taxon>
        <taxon>Coleoptera</taxon>
        <taxon>Polyphaga</taxon>
        <taxon>Elateriformia</taxon>
        <taxon>Buprestoidea</taxon>
        <taxon>Buprestidae</taxon>
        <taxon>Agrilinae</taxon>
        <taxon>Agrilus</taxon>
    </lineage>
</organism>
<feature type="transmembrane region" description="Helical" evidence="8">
    <location>
        <begin position="135"/>
        <end position="159"/>
    </location>
</feature>
<dbReference type="GeneID" id="108740259"/>
<feature type="transmembrane region" description="Helical" evidence="8">
    <location>
        <begin position="171"/>
        <end position="188"/>
    </location>
</feature>
<keyword evidence="5 8" id="KW-0472">Membrane</keyword>
<feature type="transmembrane region" description="Helical" evidence="8">
    <location>
        <begin position="226"/>
        <end position="245"/>
    </location>
</feature>
<feature type="compositionally biased region" description="Acidic residues" evidence="7">
    <location>
        <begin position="420"/>
        <end position="433"/>
    </location>
</feature>
<dbReference type="KEGG" id="apln:108740259"/>
<sequence length="433" mass="49537">MALLGAQLVITLIIISLIQKLGHHFSFGRWLLCSTGLIRYLYPTDDTLRELAHIPKEKPAKRNKIYENGKQKTFHIPKDLEFELETAKISVLDVIHLKYYTEYQWLLDFAVYAAIVYTLTEVYKSFYSIENEINLSIIWCTLIVGYALKILLSLTIQYFRSDESIGERSACIVMGFIYLLIAMIFLIINENVLELGLEKAYSSFNRTASTFINTQNIKSTGPASKIVLKFFISVWCAILGTIFTFPGLRTGRMHCDLLKSLQDTKLVYAIVNLSFAMPLILIVLWIKPLARDNLTVRTFGERTDPIMSTETFDSLRIILIVVTFVIKICLTPKYLQAYLDMAGRRIKELRKEAGRITNIDLQKKIAAVFYYLCVATIQYIAPIIVCLYLALMYKTLGKFNWFSWTVPSDECPLDGSGENSSEEELNSSDENLN</sequence>
<dbReference type="InterPro" id="IPR019395">
    <property type="entry name" value="Transmembrane_161A/B"/>
</dbReference>
<dbReference type="FunCoup" id="A0A7F5RG68">
    <property type="interactions" value="308"/>
</dbReference>
<gene>
    <name evidence="10" type="primary">LOC108740259</name>
</gene>
<protein>
    <submittedName>
        <fullName evidence="10">Transmembrane protein 161B</fullName>
    </submittedName>
</protein>
<evidence type="ECO:0000256" key="6">
    <source>
        <dbReference type="ARBA" id="ARBA00023180"/>
    </source>
</evidence>
<comment type="subcellular location">
    <subcellularLocation>
        <location evidence="1">Membrane</location>
        <topology evidence="1">Multi-pass membrane protein</topology>
    </subcellularLocation>
</comment>
<dbReference type="PANTHER" id="PTHR13624:SF6">
    <property type="entry name" value="EMEI"/>
    <property type="match status" value="1"/>
</dbReference>
<feature type="non-terminal residue" evidence="10">
    <location>
        <position position="433"/>
    </location>
</feature>
<evidence type="ECO:0000313" key="9">
    <source>
        <dbReference type="Proteomes" id="UP000192223"/>
    </source>
</evidence>
<dbReference type="InParanoid" id="A0A7F5RG68"/>
<feature type="transmembrane region" description="Helical" evidence="8">
    <location>
        <begin position="6"/>
        <end position="22"/>
    </location>
</feature>
<dbReference type="GO" id="GO:0016020">
    <property type="term" value="C:membrane"/>
    <property type="evidence" value="ECO:0007669"/>
    <property type="project" value="UniProtKB-SubCell"/>
</dbReference>
<dbReference type="AlphaFoldDB" id="A0A7F5RG68"/>
<name>A0A7F5RG68_AGRPL</name>
<keyword evidence="9" id="KW-1185">Reference proteome</keyword>
<evidence type="ECO:0000256" key="1">
    <source>
        <dbReference type="ARBA" id="ARBA00004141"/>
    </source>
</evidence>
<evidence type="ECO:0000256" key="4">
    <source>
        <dbReference type="ARBA" id="ARBA00022989"/>
    </source>
</evidence>
<accession>A0A7F5RG68</accession>
<evidence type="ECO:0000256" key="8">
    <source>
        <dbReference type="SAM" id="Phobius"/>
    </source>
</evidence>
<evidence type="ECO:0000313" key="10">
    <source>
        <dbReference type="RefSeq" id="XP_025834963.1"/>
    </source>
</evidence>
<dbReference type="PANTHER" id="PTHR13624">
    <property type="entry name" value="RE42071P"/>
    <property type="match status" value="1"/>
</dbReference>
<evidence type="ECO:0000256" key="3">
    <source>
        <dbReference type="ARBA" id="ARBA00022692"/>
    </source>
</evidence>
<keyword evidence="4 8" id="KW-1133">Transmembrane helix</keyword>
<comment type="similarity">
    <text evidence="2">Belongs to the TMEM161 family.</text>
</comment>
<feature type="region of interest" description="Disordered" evidence="7">
    <location>
        <begin position="412"/>
        <end position="433"/>
    </location>
</feature>
<evidence type="ECO:0000256" key="2">
    <source>
        <dbReference type="ARBA" id="ARBA00009706"/>
    </source>
</evidence>
<feature type="transmembrane region" description="Helical" evidence="8">
    <location>
        <begin position="266"/>
        <end position="286"/>
    </location>
</feature>
<evidence type="ECO:0000256" key="5">
    <source>
        <dbReference type="ARBA" id="ARBA00023136"/>
    </source>
</evidence>
<dbReference type="OrthoDB" id="784140at2759"/>
<feature type="transmembrane region" description="Helical" evidence="8">
    <location>
        <begin position="315"/>
        <end position="335"/>
    </location>
</feature>